<dbReference type="InterPro" id="IPR007553">
    <property type="entry name" value="2-thiour_desulf"/>
</dbReference>
<sequence length="184" mass="19159">MAADPRGAMPCLPELRMQYVLVSSCLLGNPVRYDGRGVSRDNAVLARWLREGRVVSVCPEMAGGLPVPRPPAEIEPGAGAAAVLAGRARVVAVSGEDVTAPFVQGAREALAAASRHAIRVAVLKEGSPSCGSGYVYDGHFAGRKLPGQGVTAELLGRAGVRVFSEKQWQEAQAWLAGLEADDGG</sequence>
<evidence type="ECO:0000313" key="1">
    <source>
        <dbReference type="EMBL" id="SSW72317.1"/>
    </source>
</evidence>
<accession>A0A446CWV2</accession>
<dbReference type="Proteomes" id="UP000289465">
    <property type="component" value="Unassembled WGS sequence"/>
</dbReference>
<dbReference type="Pfam" id="PF04463">
    <property type="entry name" value="2-thiour_desulf"/>
    <property type="match status" value="1"/>
</dbReference>
<dbReference type="PANTHER" id="PTHR30087">
    <property type="entry name" value="INNER MEMBRANE PROTEIN"/>
    <property type="match status" value="1"/>
</dbReference>
<protein>
    <submittedName>
        <fullName evidence="1">Uncharacterized protein</fullName>
    </submittedName>
</protein>
<dbReference type="AlphaFoldDB" id="A0A446CWV2"/>
<dbReference type="PANTHER" id="PTHR30087:SF1">
    <property type="entry name" value="HYPOTHETICAL CYTOSOLIC PROTEIN"/>
    <property type="match status" value="1"/>
</dbReference>
<dbReference type="EMBL" id="UFQC01000036">
    <property type="protein sequence ID" value="SSW72317.1"/>
    <property type="molecule type" value="Genomic_DNA"/>
</dbReference>
<name>A0A446CWV2_9BURK</name>
<reference evidence="1 2" key="1">
    <citation type="submission" date="2018-07" db="EMBL/GenBank/DDBJ databases">
        <authorList>
            <person name="Peeters C."/>
        </authorList>
    </citation>
    <scope>NUCLEOTIDE SEQUENCE [LARGE SCALE GENOMIC DNA]</scope>
    <source>
        <strain evidence="1 2">LMG 30378</strain>
    </source>
</reference>
<proteinExistence type="predicted"/>
<evidence type="ECO:0000313" key="2">
    <source>
        <dbReference type="Proteomes" id="UP000289465"/>
    </source>
</evidence>
<gene>
    <name evidence="1" type="ORF">AVE30378_05053</name>
</gene>
<organism evidence="1 2">
    <name type="scientific">Achromobacter veterisilvae</name>
    <dbReference type="NCBI Taxonomy" id="2069367"/>
    <lineage>
        <taxon>Bacteria</taxon>
        <taxon>Pseudomonadati</taxon>
        <taxon>Pseudomonadota</taxon>
        <taxon>Betaproteobacteria</taxon>
        <taxon>Burkholderiales</taxon>
        <taxon>Alcaligenaceae</taxon>
        <taxon>Achromobacter</taxon>
    </lineage>
</organism>